<reference evidence="1 2" key="1">
    <citation type="submission" date="2016-09" db="EMBL/GenBank/DDBJ databases">
        <title>Complete Genome Sequence of Lactobacillus salivarius Jin.</title>
        <authorList>
            <person name="Jin N."/>
            <person name="Li C."/>
            <person name="Wang M."/>
            <person name="Ren D."/>
            <person name="Di Y."/>
            <person name="Pan R."/>
            <person name="Du S."/>
            <person name="Lu H."/>
            <person name="Li X."/>
            <person name="Tian M."/>
        </authorList>
    </citation>
    <scope>NUCLEOTIDE SEQUENCE [LARGE SCALE GENOMIC DNA]</scope>
    <source>
        <strain evidence="1 2">CICC 23174</strain>
    </source>
</reference>
<dbReference type="CDD" id="cd09731">
    <property type="entry name" value="Cse2_I-E"/>
    <property type="match status" value="1"/>
</dbReference>
<dbReference type="Pfam" id="PF09485">
    <property type="entry name" value="CRISPR_Cse2"/>
    <property type="match status" value="1"/>
</dbReference>
<proteinExistence type="predicted"/>
<accession>A0A1D7TPB6</accession>
<evidence type="ECO:0000313" key="1">
    <source>
        <dbReference type="EMBL" id="AOO72806.1"/>
    </source>
</evidence>
<dbReference type="InterPro" id="IPR013382">
    <property type="entry name" value="CRISPR-assoc_prot_Cse2"/>
</dbReference>
<name>A0A1D7TPB6_9LACO</name>
<dbReference type="EMBL" id="CP017107">
    <property type="protein sequence ID" value="AOO72806.1"/>
    <property type="molecule type" value="Genomic_DNA"/>
</dbReference>
<dbReference type="Proteomes" id="UP000094723">
    <property type="component" value="Chromosome"/>
</dbReference>
<dbReference type="AlphaFoldDB" id="A0A1D7TPB6"/>
<sequence>MEKSKEIMSRTANIIKSISNQPYILSGLRAASRIDDPRAQRVWPYLFESSKDNSTCFTNEEKIIYMILRLYAIHQQGKNDQVCEFDRKEGRTFIDELIRLRRLLDDVNGLDRRVNNLLATNNINYFYKQLVSLIKIMKSKNDDFKIDYVNLVKDMYYLQFYSSSKKIRLAWGKKYYKNIKY</sequence>
<dbReference type="InterPro" id="IPR038287">
    <property type="entry name" value="Cse2_sf"/>
</dbReference>
<organism evidence="1 2">
    <name type="scientific">Ligilactobacillus salivarius</name>
    <dbReference type="NCBI Taxonomy" id="1624"/>
    <lineage>
        <taxon>Bacteria</taxon>
        <taxon>Bacillati</taxon>
        <taxon>Bacillota</taxon>
        <taxon>Bacilli</taxon>
        <taxon>Lactobacillales</taxon>
        <taxon>Lactobacillaceae</taxon>
        <taxon>Ligilactobacillus</taxon>
    </lineage>
</organism>
<evidence type="ECO:0000313" key="2">
    <source>
        <dbReference type="Proteomes" id="UP000094723"/>
    </source>
</evidence>
<dbReference type="RefSeq" id="WP_069468598.1">
    <property type="nucleotide sequence ID" value="NZ_CP017107.1"/>
</dbReference>
<protein>
    <submittedName>
        <fullName evidence="1">Type I-E CRISPR-associated protein Cse2/CasB</fullName>
    </submittedName>
</protein>
<dbReference type="Gene3D" id="1.10.520.40">
    <property type="entry name" value="CRISPR-associated protein Cse2"/>
    <property type="match status" value="1"/>
</dbReference>
<dbReference type="NCBIfam" id="TIGR02548">
    <property type="entry name" value="casB_cse2"/>
    <property type="match status" value="1"/>
</dbReference>
<gene>
    <name evidence="1" type="ORF">BHF65_00295</name>
</gene>